<feature type="domain" description="Response regulatory" evidence="5">
    <location>
        <begin position="10"/>
        <end position="126"/>
    </location>
</feature>
<dbReference type="RefSeq" id="WP_160625983.1">
    <property type="nucleotide sequence ID" value="NZ_CP047593.1"/>
</dbReference>
<evidence type="ECO:0000313" key="6">
    <source>
        <dbReference type="EMBL" id="QHI67949.1"/>
    </source>
</evidence>
<dbReference type="SMART" id="SM00421">
    <property type="entry name" value="HTH_LUXR"/>
    <property type="match status" value="1"/>
</dbReference>
<evidence type="ECO:0000259" key="4">
    <source>
        <dbReference type="PROSITE" id="PS50043"/>
    </source>
</evidence>
<dbReference type="KEGG" id="taer:GT409_00295"/>
<dbReference type="PROSITE" id="PS00622">
    <property type="entry name" value="HTH_LUXR_1"/>
    <property type="match status" value="1"/>
</dbReference>
<dbReference type="InterPro" id="IPR058245">
    <property type="entry name" value="NreC/VraR/RcsB-like_REC"/>
</dbReference>
<feature type="domain" description="HTH luxR-type" evidence="4">
    <location>
        <begin position="152"/>
        <end position="217"/>
    </location>
</feature>
<accession>A0A6P1LZI5</accession>
<dbReference type="Gene3D" id="3.40.50.2300">
    <property type="match status" value="1"/>
</dbReference>
<dbReference type="CDD" id="cd17535">
    <property type="entry name" value="REC_NarL-like"/>
    <property type="match status" value="1"/>
</dbReference>
<dbReference type="GO" id="GO:0006355">
    <property type="term" value="P:regulation of DNA-templated transcription"/>
    <property type="evidence" value="ECO:0007669"/>
    <property type="project" value="InterPro"/>
</dbReference>
<dbReference type="PROSITE" id="PS50043">
    <property type="entry name" value="HTH_LUXR_2"/>
    <property type="match status" value="1"/>
</dbReference>
<keyword evidence="7" id="KW-1185">Reference proteome</keyword>
<name>A0A6P1LZI5_9BACT</name>
<dbReference type="PRINTS" id="PR00038">
    <property type="entry name" value="HTHLUXR"/>
</dbReference>
<dbReference type="PROSITE" id="PS50110">
    <property type="entry name" value="RESPONSE_REGULATORY"/>
    <property type="match status" value="1"/>
</dbReference>
<dbReference type="SUPFAM" id="SSF52172">
    <property type="entry name" value="CheY-like"/>
    <property type="match status" value="1"/>
</dbReference>
<keyword evidence="1 3" id="KW-0597">Phosphoprotein</keyword>
<dbReference type="AlphaFoldDB" id="A0A6P1LZI5"/>
<dbReference type="GO" id="GO:0000160">
    <property type="term" value="P:phosphorelay signal transduction system"/>
    <property type="evidence" value="ECO:0007669"/>
    <property type="project" value="InterPro"/>
</dbReference>
<feature type="modified residue" description="4-aspartylphosphate" evidence="3">
    <location>
        <position position="61"/>
    </location>
</feature>
<dbReference type="InterPro" id="IPR001789">
    <property type="entry name" value="Sig_transdc_resp-reg_receiver"/>
</dbReference>
<proteinExistence type="predicted"/>
<keyword evidence="2" id="KW-0238">DNA-binding</keyword>
<dbReference type="Pfam" id="PF00196">
    <property type="entry name" value="GerE"/>
    <property type="match status" value="1"/>
</dbReference>
<evidence type="ECO:0000256" key="1">
    <source>
        <dbReference type="ARBA" id="ARBA00022553"/>
    </source>
</evidence>
<evidence type="ECO:0000259" key="5">
    <source>
        <dbReference type="PROSITE" id="PS50110"/>
    </source>
</evidence>
<dbReference type="Pfam" id="PF00072">
    <property type="entry name" value="Response_reg"/>
    <property type="match status" value="1"/>
</dbReference>
<dbReference type="GO" id="GO:0003677">
    <property type="term" value="F:DNA binding"/>
    <property type="evidence" value="ECO:0007669"/>
    <property type="project" value="UniProtKB-KW"/>
</dbReference>
<organism evidence="6 7">
    <name type="scientific">Tichowtungia aerotolerans</name>
    <dbReference type="NCBI Taxonomy" id="2697043"/>
    <lineage>
        <taxon>Bacteria</taxon>
        <taxon>Pseudomonadati</taxon>
        <taxon>Kiritimatiellota</taxon>
        <taxon>Tichowtungiia</taxon>
        <taxon>Tichowtungiales</taxon>
        <taxon>Tichowtungiaceae</taxon>
        <taxon>Tichowtungia</taxon>
    </lineage>
</organism>
<dbReference type="EMBL" id="CP047593">
    <property type="protein sequence ID" value="QHI67949.1"/>
    <property type="molecule type" value="Genomic_DNA"/>
</dbReference>
<dbReference type="SMART" id="SM00448">
    <property type="entry name" value="REC"/>
    <property type="match status" value="1"/>
</dbReference>
<protein>
    <submittedName>
        <fullName evidence="6">Response regulator</fullName>
    </submittedName>
</protein>
<dbReference type="InterPro" id="IPR039420">
    <property type="entry name" value="WalR-like"/>
</dbReference>
<dbReference type="SUPFAM" id="SSF46894">
    <property type="entry name" value="C-terminal effector domain of the bipartite response regulators"/>
    <property type="match status" value="1"/>
</dbReference>
<gene>
    <name evidence="6" type="ORF">GT409_00295</name>
</gene>
<sequence length="220" mass="24262">MKFTAENPAKILIVDDHAIVRYGMGVLLAGANDLTLCGEAENIDEAIKAVQELKPDAAVIDIVLKDENGLDLIRKLRSNGEKLPLLVMSMHNESTHAEKALRAGAQGYIMKEDADEVLVEALRTVLSGKLHVSDGIHEKMLRSYIQGDEEPEQDGIESLTAREKEVFEGVGKGLTSKEIAEKFHLSPRTVEVHRANIKKKLQCDSAAQLLRMAVQWVEGQ</sequence>
<evidence type="ECO:0000256" key="3">
    <source>
        <dbReference type="PROSITE-ProRule" id="PRU00169"/>
    </source>
</evidence>
<dbReference type="InterPro" id="IPR011006">
    <property type="entry name" value="CheY-like_superfamily"/>
</dbReference>
<dbReference type="PANTHER" id="PTHR43214:SF43">
    <property type="entry name" value="TWO-COMPONENT RESPONSE REGULATOR"/>
    <property type="match status" value="1"/>
</dbReference>
<reference evidence="6 7" key="1">
    <citation type="submission" date="2020-01" db="EMBL/GenBank/DDBJ databases">
        <title>Ponticoccus aerotolerans gen. nov., sp. nov., an anaerobic bacterium and proposal of Ponticoccusceae fam. nov., Ponticoccusles ord. nov. and Ponticoccuse classis nov. in the phylum Kiritimatiellaeota.</title>
        <authorList>
            <person name="Zhou L.Y."/>
            <person name="Du Z.J."/>
        </authorList>
    </citation>
    <scope>NUCLEOTIDE SEQUENCE [LARGE SCALE GENOMIC DNA]</scope>
    <source>
        <strain evidence="6 7">S-5007</strain>
    </source>
</reference>
<dbReference type="Proteomes" id="UP000464954">
    <property type="component" value="Chromosome"/>
</dbReference>
<evidence type="ECO:0000256" key="2">
    <source>
        <dbReference type="ARBA" id="ARBA00023125"/>
    </source>
</evidence>
<dbReference type="PANTHER" id="PTHR43214">
    <property type="entry name" value="TWO-COMPONENT RESPONSE REGULATOR"/>
    <property type="match status" value="1"/>
</dbReference>
<dbReference type="InterPro" id="IPR000792">
    <property type="entry name" value="Tscrpt_reg_LuxR_C"/>
</dbReference>
<dbReference type="InterPro" id="IPR016032">
    <property type="entry name" value="Sig_transdc_resp-reg_C-effctor"/>
</dbReference>
<dbReference type="CDD" id="cd06170">
    <property type="entry name" value="LuxR_C_like"/>
    <property type="match status" value="1"/>
</dbReference>
<evidence type="ECO:0000313" key="7">
    <source>
        <dbReference type="Proteomes" id="UP000464954"/>
    </source>
</evidence>